<reference evidence="3" key="1">
    <citation type="submission" date="2020-03" db="EMBL/GenBank/DDBJ databases">
        <title>Castanea mollissima Vanexum genome sequencing.</title>
        <authorList>
            <person name="Staton M."/>
        </authorList>
    </citation>
    <scope>NUCLEOTIDE SEQUENCE</scope>
    <source>
        <tissue evidence="3">Leaf</tissue>
    </source>
</reference>
<dbReference type="OrthoDB" id="552664at2759"/>
<feature type="compositionally biased region" description="Polar residues" evidence="1">
    <location>
        <begin position="298"/>
        <end position="335"/>
    </location>
</feature>
<gene>
    <name evidence="3" type="ORF">CMV_019539</name>
</gene>
<comment type="caution">
    <text evidence="3">The sequence shown here is derived from an EMBL/GenBank/DDBJ whole genome shotgun (WGS) entry which is preliminary data.</text>
</comment>
<keyword evidence="4" id="KW-1185">Reference proteome</keyword>
<dbReference type="InterPro" id="IPR011990">
    <property type="entry name" value="TPR-like_helical_dom_sf"/>
</dbReference>
<name>A0A8J4QYA0_9ROSI</name>
<dbReference type="Proteomes" id="UP000737018">
    <property type="component" value="Unassembled WGS sequence"/>
</dbReference>
<organism evidence="3 4">
    <name type="scientific">Castanea mollissima</name>
    <name type="common">Chinese chestnut</name>
    <dbReference type="NCBI Taxonomy" id="60419"/>
    <lineage>
        <taxon>Eukaryota</taxon>
        <taxon>Viridiplantae</taxon>
        <taxon>Streptophyta</taxon>
        <taxon>Embryophyta</taxon>
        <taxon>Tracheophyta</taxon>
        <taxon>Spermatophyta</taxon>
        <taxon>Magnoliopsida</taxon>
        <taxon>eudicotyledons</taxon>
        <taxon>Gunneridae</taxon>
        <taxon>Pentapetalae</taxon>
        <taxon>rosids</taxon>
        <taxon>fabids</taxon>
        <taxon>Fagales</taxon>
        <taxon>Fagaceae</taxon>
        <taxon>Castanea</taxon>
    </lineage>
</organism>
<keyword evidence="2" id="KW-1133">Transmembrane helix</keyword>
<protein>
    <submittedName>
        <fullName evidence="3">Uncharacterized protein</fullName>
    </submittedName>
</protein>
<dbReference type="PANTHER" id="PTHR36888">
    <property type="entry name" value="TETRATRICOPEPTIDE-LIKE HELICAL DOMAIN-CONTAINING PROTEIN-RELATED"/>
    <property type="match status" value="1"/>
</dbReference>
<sequence length="822" mass="92653">MQTLISLNPINYSNPKFSPANFFFDFPSLSRESRSLFRFTRRKWLQSHETPNICSASASCTSGSASYGGWDELRLVSDSERSGESDQFRNFLVSVGIDDRKHIFVFLLGLVCALAISRVRVSSIVVIPASVLVFAIGFSFGFVRGGSFSEVSVNGGKRKVKEENFRVYTEKLRNLVNFFDCFDVKVNNLKNDIQKAIDNNEITVGDLENYVNVMESISLSALNARNVVDASIDNVGNSNVVLVENQKPSRRKKELGEIGFELLQSVAGLFGENLLGSKPNKVKDNGKRETVESIVNDQTRANISTSTAEESDFNLVNNNKGNGSLNASRNSSNKTALDEDEGKRIQVGSKYGRMGSGEMGGSAKRFMDGREYSYRNNSLRFTNNRSFLLKMGDNKTEMWESQDKLFNSEEFRVSMKHMGTEASFVEEQMLKKSSEAYQTSLNKEKSDNETFRLQFREDRFNHEDDSHMTNLLSSQEGEVGSSSSPKVSDDVLFDRYLTEANDLLQQAKEILRSRHDEERAEIILYRSANLLSKAIALKPMSLLAVGQLGNTYLLHGELKLKITRALRRTLLSGHGSLPIERQNGVLKQLDDRITSKDEIASVLVNVCEECEELLVEAGRKYRLALSIDGNDVRALYNWGLALSFRAQLIADIGPEAAFDADKVFLAAIDKFDAMMSKGNVYAPDALFRWGVALQQRSRLRPSNSKDKVKLLQQAKRLYEDALQMDTNNLQVREALSTCISELSFSFTGSFSSTFNHRIPRKMESDELIPIDIEYEREDLDLEDELNEVAELPPPKKAKTKSKNKTNNEDNKMIFLWFVCHVY</sequence>
<evidence type="ECO:0000313" key="3">
    <source>
        <dbReference type="EMBL" id="KAF3955219.1"/>
    </source>
</evidence>
<dbReference type="AlphaFoldDB" id="A0A8J4QYA0"/>
<keyword evidence="2" id="KW-0812">Transmembrane</keyword>
<accession>A0A8J4QYA0</accession>
<evidence type="ECO:0000256" key="2">
    <source>
        <dbReference type="SAM" id="Phobius"/>
    </source>
</evidence>
<dbReference type="SUPFAM" id="SSF48452">
    <property type="entry name" value="TPR-like"/>
    <property type="match status" value="1"/>
</dbReference>
<evidence type="ECO:0000256" key="1">
    <source>
        <dbReference type="SAM" id="MobiDB-lite"/>
    </source>
</evidence>
<dbReference type="PANTHER" id="PTHR36888:SF2">
    <property type="entry name" value="TETRATRICOPEPTIDE REPEAT (TPR)-LIKE SUPERFAMILY PROTEIN"/>
    <property type="match status" value="1"/>
</dbReference>
<evidence type="ECO:0000313" key="4">
    <source>
        <dbReference type="Proteomes" id="UP000737018"/>
    </source>
</evidence>
<dbReference type="Gene3D" id="1.25.40.10">
    <property type="entry name" value="Tetratricopeptide repeat domain"/>
    <property type="match status" value="1"/>
</dbReference>
<proteinExistence type="predicted"/>
<feature type="transmembrane region" description="Helical" evidence="2">
    <location>
        <begin position="124"/>
        <end position="143"/>
    </location>
</feature>
<keyword evidence="2" id="KW-0472">Membrane</keyword>
<dbReference type="EMBL" id="JRKL02003450">
    <property type="protein sequence ID" value="KAF3955219.1"/>
    <property type="molecule type" value="Genomic_DNA"/>
</dbReference>
<feature type="region of interest" description="Disordered" evidence="1">
    <location>
        <begin position="298"/>
        <end position="344"/>
    </location>
</feature>